<feature type="region of interest" description="Disordered" evidence="1">
    <location>
        <begin position="28"/>
        <end position="57"/>
    </location>
</feature>
<dbReference type="AlphaFoldDB" id="A0A1T5BQ46"/>
<evidence type="ECO:0000256" key="1">
    <source>
        <dbReference type="SAM" id="MobiDB-lite"/>
    </source>
</evidence>
<keyword evidence="3" id="KW-1185">Reference proteome</keyword>
<dbReference type="Proteomes" id="UP000189818">
    <property type="component" value="Unassembled WGS sequence"/>
</dbReference>
<reference evidence="3" key="1">
    <citation type="submission" date="2017-02" db="EMBL/GenBank/DDBJ databases">
        <authorList>
            <person name="Varghese N."/>
            <person name="Submissions S."/>
        </authorList>
    </citation>
    <scope>NUCLEOTIDE SEQUENCE [LARGE SCALE GENOMIC DNA]</scope>
    <source>
        <strain evidence="3">UM2</strain>
    </source>
</reference>
<dbReference type="STRING" id="439228.SAMN06295920_103173"/>
<name>A0A1T5BQ46_9SPHN</name>
<organism evidence="2 3">
    <name type="scientific">Rhizorhabdus histidinilytica</name>
    <dbReference type="NCBI Taxonomy" id="439228"/>
    <lineage>
        <taxon>Bacteria</taxon>
        <taxon>Pseudomonadati</taxon>
        <taxon>Pseudomonadota</taxon>
        <taxon>Alphaproteobacteria</taxon>
        <taxon>Sphingomonadales</taxon>
        <taxon>Sphingomonadaceae</taxon>
        <taxon>Rhizorhabdus</taxon>
    </lineage>
</organism>
<sequence length="57" mass="6335">MADAAIIGVDWEKHSFATFMSLKAEWNRRHGDGKSDPVASPGGHDRMRKAMAAQTRH</sequence>
<dbReference type="RefSeq" id="WP_176152501.1">
    <property type="nucleotide sequence ID" value="NZ_FUYM01000003.1"/>
</dbReference>
<dbReference type="EMBL" id="FUYM01000003">
    <property type="protein sequence ID" value="SKB49070.1"/>
    <property type="molecule type" value="Genomic_DNA"/>
</dbReference>
<proteinExistence type="predicted"/>
<evidence type="ECO:0000313" key="2">
    <source>
        <dbReference type="EMBL" id="SKB49070.1"/>
    </source>
</evidence>
<protein>
    <submittedName>
        <fullName evidence="2">Uncharacterized protein</fullName>
    </submittedName>
</protein>
<accession>A0A1T5BQ46</accession>
<evidence type="ECO:0000313" key="3">
    <source>
        <dbReference type="Proteomes" id="UP000189818"/>
    </source>
</evidence>
<gene>
    <name evidence="2" type="ORF">SAMN06295920_103173</name>
</gene>